<protein>
    <submittedName>
        <fullName evidence="2">Unannotated protein</fullName>
    </submittedName>
</protein>
<keyword evidence="1" id="KW-1133">Transmembrane helix</keyword>
<proteinExistence type="predicted"/>
<gene>
    <name evidence="2" type="ORF">UFOPK3482_00493</name>
</gene>
<dbReference type="AlphaFoldDB" id="A0A6J7ESI9"/>
<organism evidence="2">
    <name type="scientific">freshwater metagenome</name>
    <dbReference type="NCBI Taxonomy" id="449393"/>
    <lineage>
        <taxon>unclassified sequences</taxon>
        <taxon>metagenomes</taxon>
        <taxon>ecological metagenomes</taxon>
    </lineage>
</organism>
<accession>A0A6J7ESI9</accession>
<keyword evidence="1" id="KW-0812">Transmembrane</keyword>
<dbReference type="EMBL" id="CAFBLZ010000030">
    <property type="protein sequence ID" value="CAB4884628.1"/>
    <property type="molecule type" value="Genomic_DNA"/>
</dbReference>
<keyword evidence="1" id="KW-0472">Membrane</keyword>
<sequence length="85" mass="9034">MGMDNSRINNYRMAAYAALAVGLINLRYQTGADSNLSKSLVLVIPGALLLGLTFVDFGKKLLQSKAAVAVITTIGGLLLIYSFVL</sequence>
<evidence type="ECO:0000313" key="2">
    <source>
        <dbReference type="EMBL" id="CAB4884628.1"/>
    </source>
</evidence>
<evidence type="ECO:0000256" key="1">
    <source>
        <dbReference type="SAM" id="Phobius"/>
    </source>
</evidence>
<feature type="transmembrane region" description="Helical" evidence="1">
    <location>
        <begin position="66"/>
        <end position="84"/>
    </location>
</feature>
<feature type="transmembrane region" description="Helical" evidence="1">
    <location>
        <begin position="39"/>
        <end position="57"/>
    </location>
</feature>
<name>A0A6J7ESI9_9ZZZZ</name>
<reference evidence="2" key="1">
    <citation type="submission" date="2020-05" db="EMBL/GenBank/DDBJ databases">
        <authorList>
            <person name="Chiriac C."/>
            <person name="Salcher M."/>
            <person name="Ghai R."/>
            <person name="Kavagutti S V."/>
        </authorList>
    </citation>
    <scope>NUCLEOTIDE SEQUENCE</scope>
</reference>